<gene>
    <name evidence="1" type="ORF">LIPSTDRAFT_62592</name>
</gene>
<accession>A0A1E3QBR8</accession>
<protein>
    <submittedName>
        <fullName evidence="1">Uncharacterized protein</fullName>
    </submittedName>
</protein>
<keyword evidence="2" id="KW-1185">Reference proteome</keyword>
<reference evidence="1 2" key="1">
    <citation type="journal article" date="2016" name="Proc. Natl. Acad. Sci. U.S.A.">
        <title>Comparative genomics of biotechnologically important yeasts.</title>
        <authorList>
            <person name="Riley R."/>
            <person name="Haridas S."/>
            <person name="Wolfe K.H."/>
            <person name="Lopes M.R."/>
            <person name="Hittinger C.T."/>
            <person name="Goeker M."/>
            <person name="Salamov A.A."/>
            <person name="Wisecaver J.H."/>
            <person name="Long T.M."/>
            <person name="Calvey C.H."/>
            <person name="Aerts A.L."/>
            <person name="Barry K.W."/>
            <person name="Choi C."/>
            <person name="Clum A."/>
            <person name="Coughlan A.Y."/>
            <person name="Deshpande S."/>
            <person name="Douglass A.P."/>
            <person name="Hanson S.J."/>
            <person name="Klenk H.-P."/>
            <person name="LaButti K.M."/>
            <person name="Lapidus A."/>
            <person name="Lindquist E.A."/>
            <person name="Lipzen A.M."/>
            <person name="Meier-Kolthoff J.P."/>
            <person name="Ohm R.A."/>
            <person name="Otillar R.P."/>
            <person name="Pangilinan J.L."/>
            <person name="Peng Y."/>
            <person name="Rokas A."/>
            <person name="Rosa C.A."/>
            <person name="Scheuner C."/>
            <person name="Sibirny A.A."/>
            <person name="Slot J.C."/>
            <person name="Stielow J.B."/>
            <person name="Sun H."/>
            <person name="Kurtzman C.P."/>
            <person name="Blackwell M."/>
            <person name="Grigoriev I.V."/>
            <person name="Jeffries T.W."/>
        </authorList>
    </citation>
    <scope>NUCLEOTIDE SEQUENCE [LARGE SCALE GENOMIC DNA]</scope>
    <source>
        <strain evidence="1 2">NRRL Y-11557</strain>
    </source>
</reference>
<dbReference type="OrthoDB" id="10411076at2759"/>
<dbReference type="AlphaFoldDB" id="A0A1E3QBR8"/>
<evidence type="ECO:0000313" key="2">
    <source>
        <dbReference type="Proteomes" id="UP000094385"/>
    </source>
</evidence>
<dbReference type="Proteomes" id="UP000094385">
    <property type="component" value="Unassembled WGS sequence"/>
</dbReference>
<proteinExistence type="predicted"/>
<name>A0A1E3QBR8_LIPST</name>
<organism evidence="1 2">
    <name type="scientific">Lipomyces starkeyi NRRL Y-11557</name>
    <dbReference type="NCBI Taxonomy" id="675824"/>
    <lineage>
        <taxon>Eukaryota</taxon>
        <taxon>Fungi</taxon>
        <taxon>Dikarya</taxon>
        <taxon>Ascomycota</taxon>
        <taxon>Saccharomycotina</taxon>
        <taxon>Lipomycetes</taxon>
        <taxon>Lipomycetales</taxon>
        <taxon>Lipomycetaceae</taxon>
        <taxon>Lipomyces</taxon>
    </lineage>
</organism>
<evidence type="ECO:0000313" key="1">
    <source>
        <dbReference type="EMBL" id="ODQ74582.1"/>
    </source>
</evidence>
<dbReference type="EMBL" id="KV454292">
    <property type="protein sequence ID" value="ODQ74582.1"/>
    <property type="molecule type" value="Genomic_DNA"/>
</dbReference>
<sequence length="230" mass="25985">MADTTRFGMLTPELRQAYLLKHSLLAKYLCLKDGEQGVAILGSSSFAQFLFKYYDIQNSHDDTATERYSKVVLVTSYSFATYYITSTLDALTAGGYVMLELTIVQKRCPVAAWYALFSRQLIDQTAISMLVNSCESVQRFLRRRGIVLQSIVDVSFEEAKICKATCENSRGARQIWNAWTAILLAEGIIKRKAVKHDLLRNRTPAKSRVKHAEQAVLVINPRPHDWNVAA</sequence>